<dbReference type="GO" id="GO:0005524">
    <property type="term" value="F:ATP binding"/>
    <property type="evidence" value="ECO:0007669"/>
    <property type="project" value="UniProtKB-KW"/>
</dbReference>
<dbReference type="GO" id="GO:0006420">
    <property type="term" value="P:arginyl-tRNA aminoacylation"/>
    <property type="evidence" value="ECO:0007669"/>
    <property type="project" value="InterPro"/>
</dbReference>
<dbReference type="InterPro" id="IPR014729">
    <property type="entry name" value="Rossmann-like_a/b/a_fold"/>
</dbReference>
<dbReference type="SMART" id="SM00836">
    <property type="entry name" value="DALR_1"/>
    <property type="match status" value="1"/>
</dbReference>
<dbReference type="PRINTS" id="PR01038">
    <property type="entry name" value="TRNASYNTHARG"/>
</dbReference>
<proteinExistence type="inferred from homology"/>
<feature type="domain" description="DALR anticodon binding" evidence="11">
    <location>
        <begin position="528"/>
        <end position="735"/>
    </location>
</feature>
<dbReference type="SUPFAM" id="SSF55190">
    <property type="entry name" value="Arginyl-tRNA synthetase (ArgRS), N-terminal 'additional' domain"/>
    <property type="match status" value="1"/>
</dbReference>
<keyword evidence="6 9" id="KW-0648">Protein biosynthesis</keyword>
<feature type="domain" description="Arginyl tRNA synthetase N-terminal" evidence="12">
    <location>
        <begin position="20"/>
        <end position="131"/>
    </location>
</feature>
<evidence type="ECO:0000256" key="4">
    <source>
        <dbReference type="ARBA" id="ARBA00022741"/>
    </source>
</evidence>
<evidence type="ECO:0000256" key="10">
    <source>
        <dbReference type="SAM" id="MobiDB-lite"/>
    </source>
</evidence>
<dbReference type="InterPro" id="IPR008909">
    <property type="entry name" value="DALR_anticod-bd"/>
</dbReference>
<evidence type="ECO:0000313" key="14">
    <source>
        <dbReference type="Proteomes" id="UP000177092"/>
    </source>
</evidence>
<dbReference type="EC" id="6.1.1.19" evidence="2"/>
<dbReference type="InterPro" id="IPR001278">
    <property type="entry name" value="Arg-tRNA-ligase"/>
</dbReference>
<dbReference type="Proteomes" id="UP000177092">
    <property type="component" value="Unassembled WGS sequence"/>
</dbReference>
<comment type="catalytic activity">
    <reaction evidence="8">
        <text>tRNA(Arg) + L-arginine + ATP = L-arginyl-tRNA(Arg) + AMP + diphosphate</text>
        <dbReference type="Rhea" id="RHEA:20301"/>
        <dbReference type="Rhea" id="RHEA-COMP:9658"/>
        <dbReference type="Rhea" id="RHEA-COMP:9673"/>
        <dbReference type="ChEBI" id="CHEBI:30616"/>
        <dbReference type="ChEBI" id="CHEBI:32682"/>
        <dbReference type="ChEBI" id="CHEBI:33019"/>
        <dbReference type="ChEBI" id="CHEBI:78442"/>
        <dbReference type="ChEBI" id="CHEBI:78513"/>
        <dbReference type="ChEBI" id="CHEBI:456215"/>
        <dbReference type="EC" id="6.1.1.19"/>
    </reaction>
</comment>
<evidence type="ECO:0000256" key="9">
    <source>
        <dbReference type="RuleBase" id="RU363038"/>
    </source>
</evidence>
<name>A0A1F6A786_9BACT</name>
<evidence type="ECO:0000256" key="8">
    <source>
        <dbReference type="ARBA" id="ARBA00049339"/>
    </source>
</evidence>
<comment type="similarity">
    <text evidence="1 9">Belongs to the class-I aminoacyl-tRNA synthetase family.</text>
</comment>
<protein>
    <recommendedName>
        <fullName evidence="2">arginine--tRNA ligase</fullName>
        <ecNumber evidence="2">6.1.1.19</ecNumber>
    </recommendedName>
</protein>
<dbReference type="InterPro" id="IPR036695">
    <property type="entry name" value="Arg-tRNA-synth_N_sf"/>
</dbReference>
<dbReference type="InterPro" id="IPR009080">
    <property type="entry name" value="tRNAsynth_Ia_anticodon-bd"/>
</dbReference>
<dbReference type="SUPFAM" id="SSF47323">
    <property type="entry name" value="Anticodon-binding domain of a subclass of class I aminoacyl-tRNA synthetases"/>
    <property type="match status" value="2"/>
</dbReference>
<evidence type="ECO:0000256" key="5">
    <source>
        <dbReference type="ARBA" id="ARBA00022840"/>
    </source>
</evidence>
<dbReference type="Gene3D" id="1.10.730.10">
    <property type="entry name" value="Isoleucyl-tRNA Synthetase, Domain 1"/>
    <property type="match status" value="2"/>
</dbReference>
<dbReference type="SMART" id="SM01016">
    <property type="entry name" value="Arg_tRNA_synt_N"/>
    <property type="match status" value="1"/>
</dbReference>
<accession>A0A1F6A786</accession>
<dbReference type="GO" id="GO:0005737">
    <property type="term" value="C:cytoplasm"/>
    <property type="evidence" value="ECO:0007669"/>
    <property type="project" value="InterPro"/>
</dbReference>
<dbReference type="GO" id="GO:0004814">
    <property type="term" value="F:arginine-tRNA ligase activity"/>
    <property type="evidence" value="ECO:0007669"/>
    <property type="project" value="UniProtKB-EC"/>
</dbReference>
<dbReference type="STRING" id="1798384.A3D03_01595"/>
<dbReference type="Gene3D" id="3.40.50.620">
    <property type="entry name" value="HUPs"/>
    <property type="match status" value="1"/>
</dbReference>
<reference evidence="13 14" key="1">
    <citation type="journal article" date="2016" name="Nat. Commun.">
        <title>Thousands of microbial genomes shed light on interconnected biogeochemical processes in an aquifer system.</title>
        <authorList>
            <person name="Anantharaman K."/>
            <person name="Brown C.T."/>
            <person name="Hug L.A."/>
            <person name="Sharon I."/>
            <person name="Castelle C.J."/>
            <person name="Probst A.J."/>
            <person name="Thomas B.C."/>
            <person name="Singh A."/>
            <person name="Wilkins M.J."/>
            <person name="Karaoz U."/>
            <person name="Brodie E.L."/>
            <person name="Williams K.H."/>
            <person name="Hubbard S.S."/>
            <person name="Banfield J.F."/>
        </authorList>
    </citation>
    <scope>NUCLEOTIDE SEQUENCE [LARGE SCALE GENOMIC DNA]</scope>
</reference>
<dbReference type="Pfam" id="PF05746">
    <property type="entry name" value="DALR_1"/>
    <property type="match status" value="2"/>
</dbReference>
<keyword evidence="4 9" id="KW-0547">Nucleotide-binding</keyword>
<keyword evidence="3 9" id="KW-0436">Ligase</keyword>
<feature type="region of interest" description="Disordered" evidence="10">
    <location>
        <begin position="630"/>
        <end position="697"/>
    </location>
</feature>
<evidence type="ECO:0000256" key="1">
    <source>
        <dbReference type="ARBA" id="ARBA00005594"/>
    </source>
</evidence>
<evidence type="ECO:0000259" key="12">
    <source>
        <dbReference type="SMART" id="SM01016"/>
    </source>
</evidence>
<evidence type="ECO:0000256" key="7">
    <source>
        <dbReference type="ARBA" id="ARBA00023146"/>
    </source>
</evidence>
<keyword evidence="5 9" id="KW-0067">ATP-binding</keyword>
<keyword evidence="7 9" id="KW-0030">Aminoacyl-tRNA synthetase</keyword>
<dbReference type="AlphaFoldDB" id="A0A1F6A786"/>
<feature type="compositionally biased region" description="Basic and acidic residues" evidence="10">
    <location>
        <begin position="680"/>
        <end position="690"/>
    </location>
</feature>
<organism evidence="13 14">
    <name type="scientific">Candidatus Gottesmanbacteria bacterium RIFCSPHIGHO2_02_FULL_40_13</name>
    <dbReference type="NCBI Taxonomy" id="1798384"/>
    <lineage>
        <taxon>Bacteria</taxon>
        <taxon>Candidatus Gottesmaniibacteriota</taxon>
    </lineage>
</organism>
<evidence type="ECO:0000256" key="3">
    <source>
        <dbReference type="ARBA" id="ARBA00022598"/>
    </source>
</evidence>
<dbReference type="InterPro" id="IPR035684">
    <property type="entry name" value="ArgRS_core"/>
</dbReference>
<comment type="caution">
    <text evidence="13">The sequence shown here is derived from an EMBL/GenBank/DDBJ whole genome shotgun (WGS) entry which is preliminary data.</text>
</comment>
<dbReference type="SUPFAM" id="SSF52374">
    <property type="entry name" value="Nucleotidylyl transferase"/>
    <property type="match status" value="1"/>
</dbReference>
<evidence type="ECO:0000313" key="13">
    <source>
        <dbReference type="EMBL" id="OGG20414.1"/>
    </source>
</evidence>
<sequence>MIDNPIKKLISGEGATELVVQLQKIVDLSVSKFLKSHKIESVDYRIIINHPSREDYGDYSTNVALMLSSRLKLTPEALAQSICDEINDMIRSHQNIAPISWRNGVKTDDFKVSDVLEKCDIAGSGFINMWLNEIFLITQTSRLLSKLEPVTTTQINSKKQTGLLTGTKIMMEFAHPNTHKEFHIGHLRNISLGESLVRLLERAGSEVFRANYEGDVGLHVAKAIYGVKKKLALRHPGSGRLIPMEIGKSHDSPGVEVLRKLLPAEKAKFLGEGYALGSKEYENEDAKKEIMDLNKSIYNNPYQVDLWEETRGWSLEYFDTVYKRLGSRFDRLFFESEVEKKGRDKVKEGVKKGIFIEDKDGSIYFPGEKYGLNNCVFVTREDYATYEGKEIALEELEYKTFPFDLDIHVVANEQINFFQIAFKAVEMVHPVQKGRQYHLPYGMVNLKTGKISSRTGQVITADHLLDQAKLKILKLLKPGYSKEDQEEIAEKTAVAAVKYTMLRVGPKMDIAFDLEESVSFDGDSGPYLLYTYARCRSVLRRAVISSKKQVASSKYDEINKTHTTYYLLLTTEERSLLRAFYRFEEVVDDAVVNLSPNLICSYLFELAQKFNLFYSRHSILKPDNKEPAYAELSSATAGEQTKDNREPAYAELSSATAGEQTKDNRDPAYAELSSATAGEQTKDNREDIRHPSGSRMDSLGVEKSVKNFRLFLTQATSQIIKEGLYLLGIETVERM</sequence>
<dbReference type="EMBL" id="MFJN01000047">
    <property type="protein sequence ID" value="OGG20414.1"/>
    <property type="molecule type" value="Genomic_DNA"/>
</dbReference>
<dbReference type="Gene3D" id="3.30.1360.70">
    <property type="entry name" value="Arginyl tRNA synthetase N-terminal domain"/>
    <property type="match status" value="1"/>
</dbReference>
<dbReference type="Pfam" id="PF00750">
    <property type="entry name" value="tRNA-synt_1d"/>
    <property type="match status" value="2"/>
</dbReference>
<evidence type="ECO:0000256" key="2">
    <source>
        <dbReference type="ARBA" id="ARBA00012837"/>
    </source>
</evidence>
<evidence type="ECO:0000256" key="6">
    <source>
        <dbReference type="ARBA" id="ARBA00022917"/>
    </source>
</evidence>
<gene>
    <name evidence="13" type="ORF">A3D03_01595</name>
</gene>
<dbReference type="PANTHER" id="PTHR11956:SF5">
    <property type="entry name" value="ARGININE--TRNA LIGASE, CYTOPLASMIC"/>
    <property type="match status" value="1"/>
</dbReference>
<dbReference type="PANTHER" id="PTHR11956">
    <property type="entry name" value="ARGINYL-TRNA SYNTHETASE"/>
    <property type="match status" value="1"/>
</dbReference>
<dbReference type="InterPro" id="IPR005148">
    <property type="entry name" value="Arg-tRNA-synth_N"/>
</dbReference>
<evidence type="ECO:0000259" key="11">
    <source>
        <dbReference type="SMART" id="SM00836"/>
    </source>
</evidence>
<dbReference type="Pfam" id="PF03485">
    <property type="entry name" value="Arg_tRNA_synt_N"/>
    <property type="match status" value="1"/>
</dbReference>